<keyword evidence="1" id="KW-0378">Hydrolase</keyword>
<dbReference type="Gene3D" id="3.20.20.370">
    <property type="entry name" value="Glycoside hydrolase/deacetylase"/>
    <property type="match status" value="1"/>
</dbReference>
<evidence type="ECO:0000256" key="1">
    <source>
        <dbReference type="HAMAP-Rule" id="MF_00691"/>
    </source>
</evidence>
<comment type="catalytic activity">
    <reaction evidence="1">
        <text>5-oxo-L-proline + ATP + 2 H2O = L-glutamate + ADP + phosphate + H(+)</text>
        <dbReference type="Rhea" id="RHEA:10348"/>
        <dbReference type="ChEBI" id="CHEBI:15377"/>
        <dbReference type="ChEBI" id="CHEBI:15378"/>
        <dbReference type="ChEBI" id="CHEBI:29985"/>
        <dbReference type="ChEBI" id="CHEBI:30616"/>
        <dbReference type="ChEBI" id="CHEBI:43474"/>
        <dbReference type="ChEBI" id="CHEBI:58402"/>
        <dbReference type="ChEBI" id="CHEBI:456216"/>
        <dbReference type="EC" id="3.5.2.9"/>
    </reaction>
</comment>
<evidence type="ECO:0000313" key="3">
    <source>
        <dbReference type="Proteomes" id="UP000220629"/>
    </source>
</evidence>
<dbReference type="GO" id="GO:0005524">
    <property type="term" value="F:ATP binding"/>
    <property type="evidence" value="ECO:0007669"/>
    <property type="project" value="UniProtKB-UniRule"/>
</dbReference>
<organism evidence="2 3">
    <name type="scientific">Burkholderia gladioli</name>
    <name type="common">Pseudomonas marginata</name>
    <name type="synonym">Phytomonas marginata</name>
    <dbReference type="NCBI Taxonomy" id="28095"/>
    <lineage>
        <taxon>Bacteria</taxon>
        <taxon>Pseudomonadati</taxon>
        <taxon>Pseudomonadota</taxon>
        <taxon>Betaproteobacteria</taxon>
        <taxon>Burkholderiales</taxon>
        <taxon>Burkholderiaceae</taxon>
        <taxon>Burkholderia</taxon>
    </lineage>
</organism>
<comment type="caution">
    <text evidence="2">The sequence shown here is derived from an EMBL/GenBank/DDBJ whole genome shotgun (WGS) entry which is preliminary data.</text>
</comment>
<proteinExistence type="inferred from homology"/>
<gene>
    <name evidence="1" type="primary">pxpA</name>
    <name evidence="2" type="ORF">CRM94_32525</name>
</gene>
<dbReference type="GO" id="GO:0005975">
    <property type="term" value="P:carbohydrate metabolic process"/>
    <property type="evidence" value="ECO:0007669"/>
    <property type="project" value="InterPro"/>
</dbReference>
<protein>
    <recommendedName>
        <fullName evidence="1">5-oxoprolinase subunit A</fullName>
        <shortName evidence="1">5-OPase subunit A</shortName>
        <ecNumber evidence="1">3.5.2.9</ecNumber>
    </recommendedName>
    <alternativeName>
        <fullName evidence="1">5-oxoprolinase (ATP-hydrolyzing) subunit A</fullName>
    </alternativeName>
</protein>
<dbReference type="PANTHER" id="PTHR30292:SF0">
    <property type="entry name" value="5-OXOPROLINASE SUBUNIT A"/>
    <property type="match status" value="1"/>
</dbReference>
<evidence type="ECO:0000313" key="2">
    <source>
        <dbReference type="EMBL" id="PEH39043.1"/>
    </source>
</evidence>
<dbReference type="InterPro" id="IPR011330">
    <property type="entry name" value="Glyco_hydro/deAcase_b/a-brl"/>
</dbReference>
<dbReference type="NCBIfam" id="NF003816">
    <property type="entry name" value="PRK05406.1-5"/>
    <property type="match status" value="1"/>
</dbReference>
<comment type="subunit">
    <text evidence="1">Forms a complex composed of PxpA, PxpB and PxpC.</text>
</comment>
<dbReference type="Proteomes" id="UP000220629">
    <property type="component" value="Unassembled WGS sequence"/>
</dbReference>
<sequence length="262" mass="27561">MRTELDFNSDLGESFGVYRLGNDAAVLPHVSSANIACGFHAGDPRTIARTVKAARAAGAAIGAHPGYPDLVGFGRREMQLSAEELYEITVYQVGAVKAFAEAAGSRLSHVKPHGALYNLAARRREIAEPLCAAVRDVDPGLIFYGLAGSALVEAARDAGLAVAQEVFADRTYQDDGTLTPRSDPRALITDIEISIRQVFEMLREGVVTSVNGMAVPIQADTLCIHGDQPGAALFAQRIRAALDAAGIAVRPPRASLPATAAG</sequence>
<dbReference type="InterPro" id="IPR005501">
    <property type="entry name" value="LamB/YcsF/PxpA-like"/>
</dbReference>
<dbReference type="Pfam" id="PF03746">
    <property type="entry name" value="LamB_YcsF"/>
    <property type="match status" value="1"/>
</dbReference>
<dbReference type="AlphaFoldDB" id="A0A2A7S6F6"/>
<dbReference type="CDD" id="cd10787">
    <property type="entry name" value="LamB_YcsF_like"/>
    <property type="match status" value="1"/>
</dbReference>
<reference evidence="3" key="1">
    <citation type="submission" date="2017-09" db="EMBL/GenBank/DDBJ databases">
        <title>FDA dAtabase for Regulatory Grade micrObial Sequences (FDA-ARGOS): Supporting development and validation of Infectious Disease Dx tests.</title>
        <authorList>
            <person name="Minogue T."/>
            <person name="Wolcott M."/>
            <person name="Wasieloski L."/>
            <person name="Aguilar W."/>
            <person name="Moore D."/>
            <person name="Tallon L."/>
            <person name="Sadzewicz L."/>
            <person name="Ott S."/>
            <person name="Zhao X."/>
            <person name="Nagaraj S."/>
            <person name="Vavikolanu K."/>
            <person name="Aluvathingal J."/>
            <person name="Nadendla S."/>
            <person name="Sichtig H."/>
        </authorList>
    </citation>
    <scope>NUCLEOTIDE SEQUENCE [LARGE SCALE GENOMIC DNA]</scope>
    <source>
        <strain evidence="3">FDAARGOS_390</strain>
    </source>
</reference>
<dbReference type="GO" id="GO:0017168">
    <property type="term" value="F:5-oxoprolinase (ATP-hydrolyzing) activity"/>
    <property type="evidence" value="ECO:0007669"/>
    <property type="project" value="UniProtKB-UniRule"/>
</dbReference>
<name>A0A2A7S6F6_BURGA</name>
<keyword evidence="1" id="KW-0547">Nucleotide-binding</keyword>
<comment type="function">
    <text evidence="1">Catalyzes the cleavage of 5-oxoproline to form L-glutamate coupled to the hydrolysis of ATP to ADP and inorganic phosphate.</text>
</comment>
<dbReference type="EMBL" id="PDDY01000004">
    <property type="protein sequence ID" value="PEH39043.1"/>
    <property type="molecule type" value="Genomic_DNA"/>
</dbReference>
<dbReference type="HAMAP" id="MF_00691">
    <property type="entry name" value="PxpA"/>
    <property type="match status" value="1"/>
</dbReference>
<dbReference type="PANTHER" id="PTHR30292">
    <property type="entry name" value="UNCHARACTERIZED PROTEIN YBGL-RELATED"/>
    <property type="match status" value="1"/>
</dbReference>
<dbReference type="RefSeq" id="WP_098154293.1">
    <property type="nucleotide sequence ID" value="NZ_CADEQB010000016.1"/>
</dbReference>
<dbReference type="SUPFAM" id="SSF88713">
    <property type="entry name" value="Glycoside hydrolase/deacetylase"/>
    <property type="match status" value="1"/>
</dbReference>
<dbReference type="NCBIfam" id="NF003814">
    <property type="entry name" value="PRK05406.1-3"/>
    <property type="match status" value="1"/>
</dbReference>
<dbReference type="EC" id="3.5.2.9" evidence="1"/>
<accession>A0A2A7S6F6</accession>
<comment type="similarity">
    <text evidence="1">Belongs to the LamB/PxpA family.</text>
</comment>
<keyword evidence="1" id="KW-0067">ATP-binding</keyword>